<organism evidence="2 3">
    <name type="scientific">Nelumbo nucifera</name>
    <name type="common">Sacred lotus</name>
    <dbReference type="NCBI Taxonomy" id="4432"/>
    <lineage>
        <taxon>Eukaryota</taxon>
        <taxon>Viridiplantae</taxon>
        <taxon>Streptophyta</taxon>
        <taxon>Embryophyta</taxon>
        <taxon>Tracheophyta</taxon>
        <taxon>Spermatophyta</taxon>
        <taxon>Magnoliopsida</taxon>
        <taxon>Proteales</taxon>
        <taxon>Nelumbonaceae</taxon>
        <taxon>Nelumbo</taxon>
    </lineage>
</organism>
<protein>
    <submittedName>
        <fullName evidence="2">Uncharacterized protein</fullName>
    </submittedName>
</protein>
<sequence>MPQPVHKLLKLPVPIHGVFVNPYGSSSSISLFRTEPFFFALLFCSVYLFMLDFICLFIQSAVTDETEGLLLKSPSNLTVQWDGKK</sequence>
<name>A0A822Y668_NELNU</name>
<evidence type="ECO:0000256" key="1">
    <source>
        <dbReference type="SAM" id="Phobius"/>
    </source>
</evidence>
<evidence type="ECO:0000313" key="2">
    <source>
        <dbReference type="EMBL" id="DAD29484.1"/>
    </source>
</evidence>
<keyword evidence="3" id="KW-1185">Reference proteome</keyword>
<evidence type="ECO:0000313" key="3">
    <source>
        <dbReference type="Proteomes" id="UP000607653"/>
    </source>
</evidence>
<gene>
    <name evidence="2" type="ORF">HUJ06_030952</name>
</gene>
<keyword evidence="1" id="KW-0812">Transmembrane</keyword>
<keyword evidence="1" id="KW-1133">Transmembrane helix</keyword>
<keyword evidence="1" id="KW-0472">Membrane</keyword>
<reference evidence="2 3" key="1">
    <citation type="journal article" date="2020" name="Mol. Biol. Evol.">
        <title>Distinct Expression and Methylation Patterns for Genes with Different Fates following a Single Whole-Genome Duplication in Flowering Plants.</title>
        <authorList>
            <person name="Shi T."/>
            <person name="Rahmani R.S."/>
            <person name="Gugger P.F."/>
            <person name="Wang M."/>
            <person name="Li H."/>
            <person name="Zhang Y."/>
            <person name="Li Z."/>
            <person name="Wang Q."/>
            <person name="Van de Peer Y."/>
            <person name="Marchal K."/>
            <person name="Chen J."/>
        </authorList>
    </citation>
    <scope>NUCLEOTIDE SEQUENCE [LARGE SCALE GENOMIC DNA]</scope>
    <source>
        <tissue evidence="2">Leaf</tissue>
    </source>
</reference>
<dbReference type="EMBL" id="DUZY01000002">
    <property type="protein sequence ID" value="DAD29484.1"/>
    <property type="molecule type" value="Genomic_DNA"/>
</dbReference>
<feature type="transmembrane region" description="Helical" evidence="1">
    <location>
        <begin position="37"/>
        <end position="62"/>
    </location>
</feature>
<dbReference type="AlphaFoldDB" id="A0A822Y668"/>
<accession>A0A822Y668</accession>
<proteinExistence type="predicted"/>
<comment type="caution">
    <text evidence="2">The sequence shown here is derived from an EMBL/GenBank/DDBJ whole genome shotgun (WGS) entry which is preliminary data.</text>
</comment>
<dbReference type="Proteomes" id="UP000607653">
    <property type="component" value="Unassembled WGS sequence"/>
</dbReference>